<proteinExistence type="predicted"/>
<dbReference type="AlphaFoldDB" id="A0A5J6MRI1"/>
<dbReference type="CDD" id="cd16325">
    <property type="entry name" value="LolA"/>
    <property type="match status" value="1"/>
</dbReference>
<dbReference type="PANTHER" id="PTHR35869:SF1">
    <property type="entry name" value="OUTER-MEMBRANE LIPOPROTEIN CARRIER PROTEIN"/>
    <property type="match status" value="1"/>
</dbReference>
<protein>
    <submittedName>
        <fullName evidence="2">Outer-membrane lipoprotein carrier protein</fullName>
    </submittedName>
</protein>
<name>A0A5J6MRI1_9PROT</name>
<dbReference type="PROSITE" id="PS51318">
    <property type="entry name" value="TAT"/>
    <property type="match status" value="1"/>
</dbReference>
<keyword evidence="1" id="KW-0732">Signal</keyword>
<evidence type="ECO:0000256" key="1">
    <source>
        <dbReference type="ARBA" id="ARBA00022729"/>
    </source>
</evidence>
<reference evidence="2 3" key="1">
    <citation type="submission" date="2019-08" db="EMBL/GenBank/DDBJ databases">
        <title>Hyperibacter terrae gen. nov., sp. nov. and Hyperibacter viscosus sp. nov., two new members in the family Rhodospirillaceae isolated from the rhizosphere of Hypericum perforatum.</title>
        <authorList>
            <person name="Noviana Z."/>
        </authorList>
    </citation>
    <scope>NUCLEOTIDE SEQUENCE [LARGE SCALE GENOMIC DNA]</scope>
    <source>
        <strain evidence="2 3">R5913</strain>
    </source>
</reference>
<organism evidence="2 3">
    <name type="scientific">Hypericibacter terrae</name>
    <dbReference type="NCBI Taxonomy" id="2602015"/>
    <lineage>
        <taxon>Bacteria</taxon>
        <taxon>Pseudomonadati</taxon>
        <taxon>Pseudomonadota</taxon>
        <taxon>Alphaproteobacteria</taxon>
        <taxon>Rhodospirillales</taxon>
        <taxon>Dongiaceae</taxon>
        <taxon>Hypericibacter</taxon>
    </lineage>
</organism>
<dbReference type="Gene3D" id="2.50.20.10">
    <property type="entry name" value="Lipoprotein localisation LolA/LolB/LppX"/>
    <property type="match status" value="1"/>
</dbReference>
<accession>A0A5J6MRI1</accession>
<dbReference type="InterPro" id="IPR029046">
    <property type="entry name" value="LolA/LolB/LppX"/>
</dbReference>
<dbReference type="Pfam" id="PF03548">
    <property type="entry name" value="LolA"/>
    <property type="match status" value="1"/>
</dbReference>
<dbReference type="InterPro" id="IPR006311">
    <property type="entry name" value="TAT_signal"/>
</dbReference>
<evidence type="ECO:0000313" key="3">
    <source>
        <dbReference type="Proteomes" id="UP000326202"/>
    </source>
</evidence>
<dbReference type="Proteomes" id="UP000326202">
    <property type="component" value="Chromosome"/>
</dbReference>
<dbReference type="KEGG" id="htq:FRZ44_52540"/>
<keyword evidence="2" id="KW-0449">Lipoprotein</keyword>
<dbReference type="OrthoDB" id="9800501at2"/>
<dbReference type="SUPFAM" id="SSF89392">
    <property type="entry name" value="Prokaryotic lipoproteins and lipoprotein localization factors"/>
    <property type="match status" value="1"/>
</dbReference>
<gene>
    <name evidence="2" type="ORF">FRZ44_52540</name>
</gene>
<dbReference type="InterPro" id="IPR004564">
    <property type="entry name" value="OM_lipoprot_carrier_LolA-like"/>
</dbReference>
<keyword evidence="3" id="KW-1185">Reference proteome</keyword>
<evidence type="ECO:0000313" key="2">
    <source>
        <dbReference type="EMBL" id="QEX19939.1"/>
    </source>
</evidence>
<dbReference type="EMBL" id="CP042906">
    <property type="protein sequence ID" value="QEX19939.1"/>
    <property type="molecule type" value="Genomic_DNA"/>
</dbReference>
<sequence>MRYDAFTGPLADATWAAPTRRGLLKTLGALPLLAAGASVLRPRSAAASTPAAKELTDQDRGDLKRAEEYLNGITTMRAKFQQYSNTAGLAFGKIYLRRPGRLRVEYDPPLKVIIVADGLVVSYYDMDLDQISQVPIGSSPLWFLLRETVSFKNGVTVSEVIREPGALRIGAFESGSPEAGQIELAFADDPLELRQWTILDPQGNQIRVGLQDVTMGGALANALFATPSKGLPSDNR</sequence>
<dbReference type="PANTHER" id="PTHR35869">
    <property type="entry name" value="OUTER-MEMBRANE LIPOPROTEIN CARRIER PROTEIN"/>
    <property type="match status" value="1"/>
</dbReference>